<keyword evidence="3" id="KW-1185">Reference proteome</keyword>
<dbReference type="SUPFAM" id="SSF52980">
    <property type="entry name" value="Restriction endonuclease-like"/>
    <property type="match status" value="1"/>
</dbReference>
<dbReference type="InterPro" id="IPR007560">
    <property type="entry name" value="Restrct_endonuc_IV_Mrr"/>
</dbReference>
<feature type="domain" description="Restriction endonuclease type IV Mrr" evidence="1">
    <location>
        <begin position="2"/>
        <end position="117"/>
    </location>
</feature>
<sequence length="212" mass="23426">MMTWQEYQEAVAEFYEQIDDFGNVRRNVMVPDKITGQLRQIDVLIEIEAKGHPLKMIVDAKFHAVPIDVREVESVLALADAVGANKAIVVVANGWTEPAKKKADHAGCGLELLSVEDALDLIVPDKWKMCPSCDADCIVLDQEGAVTLDGGAWFWWLAGQCRGCKCARIHCQDCGTKAFVELHGSIVCGCGHRWSSTDDSVTISFFAEEPEW</sequence>
<organism evidence="2 3">
    <name type="scientific">Azoarcus taiwanensis</name>
    <dbReference type="NCBI Taxonomy" id="666964"/>
    <lineage>
        <taxon>Bacteria</taxon>
        <taxon>Pseudomonadati</taxon>
        <taxon>Pseudomonadota</taxon>
        <taxon>Betaproteobacteria</taxon>
        <taxon>Rhodocyclales</taxon>
        <taxon>Zoogloeaceae</taxon>
        <taxon>Azoarcus</taxon>
    </lineage>
</organism>
<dbReference type="EMBL" id="WTVM01000134">
    <property type="protein sequence ID" value="NMG04578.1"/>
    <property type="molecule type" value="Genomic_DNA"/>
</dbReference>
<dbReference type="RefSeq" id="WP_023093123.1">
    <property type="nucleotide sequence ID" value="NZ_CAWPHM010000038.1"/>
</dbReference>
<dbReference type="AlphaFoldDB" id="A0A972FFE2"/>
<gene>
    <name evidence="2" type="ORF">GPA21_16620</name>
</gene>
<evidence type="ECO:0000259" key="1">
    <source>
        <dbReference type="Pfam" id="PF04471"/>
    </source>
</evidence>
<dbReference type="GO" id="GO:0004519">
    <property type="term" value="F:endonuclease activity"/>
    <property type="evidence" value="ECO:0007669"/>
    <property type="project" value="InterPro"/>
</dbReference>
<dbReference type="Proteomes" id="UP000599523">
    <property type="component" value="Unassembled WGS sequence"/>
</dbReference>
<dbReference type="InterPro" id="IPR011335">
    <property type="entry name" value="Restrct_endonuc-II-like"/>
</dbReference>
<dbReference type="Pfam" id="PF04471">
    <property type="entry name" value="Mrr_cat"/>
    <property type="match status" value="1"/>
</dbReference>
<protein>
    <recommendedName>
        <fullName evidence="1">Restriction endonuclease type IV Mrr domain-containing protein</fullName>
    </recommendedName>
</protein>
<accession>A0A972FFE2</accession>
<comment type="caution">
    <text evidence="2">The sequence shown here is derived from an EMBL/GenBank/DDBJ whole genome shotgun (WGS) entry which is preliminary data.</text>
</comment>
<evidence type="ECO:0000313" key="3">
    <source>
        <dbReference type="Proteomes" id="UP000599523"/>
    </source>
</evidence>
<proteinExistence type="predicted"/>
<reference evidence="2" key="1">
    <citation type="submission" date="2019-12" db="EMBL/GenBank/DDBJ databases">
        <title>Comparative genomics gives insights into the taxonomy of the Azoarcus-Aromatoleum group and reveals separate origins of nif in the plant-associated Azoarcus and non-plant-associated Aromatoleum sub-groups.</title>
        <authorList>
            <person name="Lafos M."/>
            <person name="Maluk M."/>
            <person name="Batista M."/>
            <person name="Junghare M."/>
            <person name="Carmona M."/>
            <person name="Faoro H."/>
            <person name="Cruz L.M."/>
            <person name="Battistoni F."/>
            <person name="De Souza E."/>
            <person name="Pedrosa F."/>
            <person name="Chen W.-M."/>
            <person name="Poole P.S."/>
            <person name="Dixon R.A."/>
            <person name="James E.K."/>
        </authorList>
    </citation>
    <scope>NUCLEOTIDE SEQUENCE</scope>
    <source>
        <strain evidence="2">NSC3</strain>
    </source>
</reference>
<evidence type="ECO:0000313" key="2">
    <source>
        <dbReference type="EMBL" id="NMG04578.1"/>
    </source>
</evidence>
<dbReference type="GO" id="GO:0003677">
    <property type="term" value="F:DNA binding"/>
    <property type="evidence" value="ECO:0007669"/>
    <property type="project" value="InterPro"/>
</dbReference>
<name>A0A972FFE2_9RHOO</name>
<dbReference type="GO" id="GO:0009307">
    <property type="term" value="P:DNA restriction-modification system"/>
    <property type="evidence" value="ECO:0007669"/>
    <property type="project" value="InterPro"/>
</dbReference>